<dbReference type="PANTHER" id="PTHR12195">
    <property type="entry name" value="CYTOPLASMIC FMR1-INTERACTING PROTEIN-RELATED"/>
    <property type="match status" value="1"/>
</dbReference>
<dbReference type="PRINTS" id="PR01698">
    <property type="entry name" value="CYTOFMRPINTP"/>
</dbReference>
<evidence type="ECO:0000313" key="3">
    <source>
        <dbReference type="WBParaSite" id="Hba_06476"/>
    </source>
</evidence>
<keyword evidence="2" id="KW-1185">Reference proteome</keyword>
<proteinExistence type="predicted"/>
<reference evidence="3" key="1">
    <citation type="submission" date="2016-11" db="UniProtKB">
        <authorList>
            <consortium name="WormBaseParasite"/>
        </authorList>
    </citation>
    <scope>IDENTIFICATION</scope>
</reference>
<dbReference type="InterPro" id="IPR008081">
    <property type="entry name" value="Cytoplasmic_FMR1-int"/>
</dbReference>
<dbReference type="Proteomes" id="UP000095283">
    <property type="component" value="Unplaced"/>
</dbReference>
<evidence type="ECO:0000313" key="2">
    <source>
        <dbReference type="Proteomes" id="UP000095283"/>
    </source>
</evidence>
<organism evidence="2 3">
    <name type="scientific">Heterorhabditis bacteriophora</name>
    <name type="common">Entomopathogenic nematode worm</name>
    <dbReference type="NCBI Taxonomy" id="37862"/>
    <lineage>
        <taxon>Eukaryota</taxon>
        <taxon>Metazoa</taxon>
        <taxon>Ecdysozoa</taxon>
        <taxon>Nematoda</taxon>
        <taxon>Chromadorea</taxon>
        <taxon>Rhabditida</taxon>
        <taxon>Rhabditina</taxon>
        <taxon>Rhabditomorpha</taxon>
        <taxon>Strongyloidea</taxon>
        <taxon>Heterorhabditidae</taxon>
        <taxon>Heterorhabditis</taxon>
    </lineage>
</organism>
<dbReference type="PIRSF" id="PIRSF008153">
    <property type="entry name" value="FMR1_interacting"/>
    <property type="match status" value="1"/>
</dbReference>
<name>A0A1I7WMV4_HETBA</name>
<dbReference type="GO" id="GO:0031267">
    <property type="term" value="F:small GTPase binding"/>
    <property type="evidence" value="ECO:0007669"/>
    <property type="project" value="InterPro"/>
</dbReference>
<evidence type="ECO:0000256" key="1">
    <source>
        <dbReference type="SAM" id="MobiDB-lite"/>
    </source>
</evidence>
<sequence>MIKGLQSLLGRMEPALSNAVSILQSVKDTCVDTCSASEMRPSVEKGKKRQGKESTSSSASDLRIPRRAVPPAPSSTQLYMARTQLESLVSERNSGGKKILRKELDSKTIERINVFLRKSTHWAALFRLSDSLSEAAELSQLWFREFYLEMTMGNRIQFPIEMSVPWILTSHILTTADSALLECALYQLDLYNDAAHYSLFNFRKQFLYDEVEAEVNLCFDQFIYKLSEMVFTHFKQLASCMMLDKRFKGECHRAGVTIRTPPAGRFDSLLKQRHVQFESSELSSIVELDYLIETNRLCHSLLRQKLASVADFNDLLLEELRELGNMILFCMQLEIGLAQEEVQDLLAAAAFTNVIPRPPAKNVVEQEKQLAKLEEKYSRIQLTNVVQKFGDEKQIAIAREAELMTKERLCCGLNVFEMFLQRIKQILVSDSIWTGGYPTNGVMWVDECVEFHRIWSALQFFICHPPQREDEHLIEEFFGDSVQWAALSIISLLGQHRRFEVLDFCYHLHRIQKADGKDETVNGIRLVRMVERIRRFQLLNNQVLAILSNILSPAEEFEEERVREFLPPTHPSLSNQYPIDE</sequence>
<dbReference type="Pfam" id="PF05994">
    <property type="entry name" value="FragX_IP"/>
    <property type="match status" value="2"/>
</dbReference>
<dbReference type="WBParaSite" id="Hba_06476">
    <property type="protein sequence ID" value="Hba_06476"/>
    <property type="gene ID" value="Hba_06476"/>
</dbReference>
<feature type="region of interest" description="Disordered" evidence="1">
    <location>
        <begin position="35"/>
        <end position="76"/>
    </location>
</feature>
<protein>
    <submittedName>
        <fullName evidence="3">ANK_REP_REGION domain-containing protein</fullName>
    </submittedName>
</protein>
<dbReference type="AlphaFoldDB" id="A0A1I7WMV4"/>
<dbReference type="GO" id="GO:0030833">
    <property type="term" value="P:regulation of actin filament polymerization"/>
    <property type="evidence" value="ECO:0007669"/>
    <property type="project" value="InterPro"/>
</dbReference>
<accession>A0A1I7WMV4</accession>